<dbReference type="AlphaFoldDB" id="A0A395V3S5"/>
<dbReference type="EMBL" id="QRVL01000017">
    <property type="protein sequence ID" value="RGS37230.1"/>
    <property type="molecule type" value="Genomic_DNA"/>
</dbReference>
<organism evidence="1 2">
    <name type="scientific">Roseburia hominis</name>
    <dbReference type="NCBI Taxonomy" id="301301"/>
    <lineage>
        <taxon>Bacteria</taxon>
        <taxon>Bacillati</taxon>
        <taxon>Bacillota</taxon>
        <taxon>Clostridia</taxon>
        <taxon>Lachnospirales</taxon>
        <taxon>Lachnospiraceae</taxon>
        <taxon>Roseburia</taxon>
    </lineage>
</organism>
<evidence type="ECO:0000313" key="1">
    <source>
        <dbReference type="EMBL" id="RGS37230.1"/>
    </source>
</evidence>
<comment type="caution">
    <text evidence="1">The sequence shown here is derived from an EMBL/GenBank/DDBJ whole genome shotgun (WGS) entry which is preliminary data.</text>
</comment>
<dbReference type="Proteomes" id="UP000266172">
    <property type="component" value="Unassembled WGS sequence"/>
</dbReference>
<reference evidence="1 2" key="1">
    <citation type="submission" date="2018-08" db="EMBL/GenBank/DDBJ databases">
        <title>A genome reference for cultivated species of the human gut microbiota.</title>
        <authorList>
            <person name="Zou Y."/>
            <person name="Xue W."/>
            <person name="Luo G."/>
        </authorList>
    </citation>
    <scope>NUCLEOTIDE SEQUENCE [LARGE SCALE GENOMIC DNA]</scope>
    <source>
        <strain evidence="1 2">AF22-12AC</strain>
    </source>
</reference>
<gene>
    <name evidence="1" type="ORF">DWX93_14635</name>
</gene>
<name>A0A395V3S5_9FIRM</name>
<accession>A0A395V3S5</accession>
<sequence>MGLFARCRRNMIIFDKCGMTKFFIIMKEKAAYMEKMDKAMEGVLEYLKRKGKLTELENDILLATQICQSSPFDSQAAKKKIMEFNAKYREVCSSILVTPGIKSKPLFDMKDEEVWESLWIQVEALCGRELGEIERGWMKEKNKDNVENYTCKQNDGWGRMEERRKRDIKDRL</sequence>
<proteinExistence type="predicted"/>
<protein>
    <submittedName>
        <fullName evidence="1">Uncharacterized protein</fullName>
    </submittedName>
</protein>
<evidence type="ECO:0000313" key="2">
    <source>
        <dbReference type="Proteomes" id="UP000266172"/>
    </source>
</evidence>